<comment type="caution">
    <text evidence="1">The sequence shown here is derived from an EMBL/GenBank/DDBJ whole genome shotgun (WGS) entry which is preliminary data.</text>
</comment>
<protein>
    <submittedName>
        <fullName evidence="1">Uncharacterized protein</fullName>
    </submittedName>
</protein>
<dbReference type="AlphaFoldDB" id="A0A5J4T4V8"/>
<dbReference type="Proteomes" id="UP000324800">
    <property type="component" value="Unassembled WGS sequence"/>
</dbReference>
<accession>A0A5J4T4V8</accession>
<gene>
    <name evidence="1" type="ORF">EZS28_051099</name>
</gene>
<evidence type="ECO:0000313" key="2">
    <source>
        <dbReference type="Proteomes" id="UP000324800"/>
    </source>
</evidence>
<name>A0A5J4T4V8_9EUKA</name>
<evidence type="ECO:0000313" key="1">
    <source>
        <dbReference type="EMBL" id="KAA6353374.1"/>
    </source>
</evidence>
<sequence>MQSFEYYSFVQRSVKSLIVTKQFAAIAIPVLQVFGDLICKLFPAPEAEHSQNERSDNKKFVEERLVAGIVVKMQIVPPQPQQFEYPGSVQQFVNDDSITEIRLLLFYYTIAIAPPDPGQLHELPINVTQFKLKIPQSIQAKILPPSEFALLHDSNYVFSISTDELAQSCVSKQRIAPPGPD</sequence>
<proteinExistence type="predicted"/>
<reference evidence="1 2" key="1">
    <citation type="submission" date="2019-03" db="EMBL/GenBank/DDBJ databases">
        <title>Single cell metagenomics reveals metabolic interactions within the superorganism composed of flagellate Streblomastix strix and complex community of Bacteroidetes bacteria on its surface.</title>
        <authorList>
            <person name="Treitli S.C."/>
            <person name="Kolisko M."/>
            <person name="Husnik F."/>
            <person name="Keeling P."/>
            <person name="Hampl V."/>
        </authorList>
    </citation>
    <scope>NUCLEOTIDE SEQUENCE [LARGE SCALE GENOMIC DNA]</scope>
    <source>
        <strain evidence="1">ST1C</strain>
    </source>
</reference>
<feature type="non-terminal residue" evidence="1">
    <location>
        <position position="181"/>
    </location>
</feature>
<dbReference type="EMBL" id="SNRW01038234">
    <property type="protein sequence ID" value="KAA6353374.1"/>
    <property type="molecule type" value="Genomic_DNA"/>
</dbReference>
<organism evidence="1 2">
    <name type="scientific">Streblomastix strix</name>
    <dbReference type="NCBI Taxonomy" id="222440"/>
    <lineage>
        <taxon>Eukaryota</taxon>
        <taxon>Metamonada</taxon>
        <taxon>Preaxostyla</taxon>
        <taxon>Oxymonadida</taxon>
        <taxon>Streblomastigidae</taxon>
        <taxon>Streblomastix</taxon>
    </lineage>
</organism>